<proteinExistence type="predicted"/>
<keyword evidence="2" id="KW-1185">Reference proteome</keyword>
<reference evidence="1 2" key="1">
    <citation type="submission" date="2015-02" db="EMBL/GenBank/DDBJ databases">
        <title>Draft genome of a novel marine cyanobacterium (Chroococcales) isolated from South Atlantic Ocean.</title>
        <authorList>
            <person name="Rigonato J."/>
            <person name="Alvarenga D.O."/>
            <person name="Branco L.H."/>
            <person name="Varani A.M."/>
            <person name="Brandini F.P."/>
            <person name="Fiore M.F."/>
        </authorList>
    </citation>
    <scope>NUCLEOTIDE SEQUENCE [LARGE SCALE GENOMIC DNA]</scope>
    <source>
        <strain evidence="1 2">CENA595</strain>
    </source>
</reference>
<evidence type="ECO:0000313" key="2">
    <source>
        <dbReference type="Proteomes" id="UP000032452"/>
    </source>
</evidence>
<dbReference type="AlphaFoldDB" id="A0A0D8ZN43"/>
<dbReference type="Proteomes" id="UP000032452">
    <property type="component" value="Unassembled WGS sequence"/>
</dbReference>
<dbReference type="EMBL" id="JYON01000034">
    <property type="protein sequence ID" value="KJH69767.1"/>
    <property type="molecule type" value="Genomic_DNA"/>
</dbReference>
<evidence type="ECO:0000313" key="1">
    <source>
        <dbReference type="EMBL" id="KJH69767.1"/>
    </source>
</evidence>
<gene>
    <name evidence="1" type="ORF">UH38_21870</name>
</gene>
<organism evidence="1 2">
    <name type="scientific">Aliterella atlantica CENA595</name>
    <dbReference type="NCBI Taxonomy" id="1618023"/>
    <lineage>
        <taxon>Bacteria</taxon>
        <taxon>Bacillati</taxon>
        <taxon>Cyanobacteriota</taxon>
        <taxon>Cyanophyceae</taxon>
        <taxon>Chroococcidiopsidales</taxon>
        <taxon>Aliterellaceae</taxon>
        <taxon>Aliterella</taxon>
    </lineage>
</organism>
<sequence>MHYRVFFIRARDTFTVKNVKSGNYDVRYRDLTSELLSRTEQFHLKEVRTKRGVQFSRLRLTLYKVDDGNMEIQPLSEGEF</sequence>
<comment type="caution">
    <text evidence="1">The sequence shown here is derived from an EMBL/GenBank/DDBJ whole genome shotgun (WGS) entry which is preliminary data.</text>
</comment>
<accession>A0A0D8ZN43</accession>
<dbReference type="STRING" id="1618023.UH38_21870"/>
<protein>
    <submittedName>
        <fullName evidence="1">Uncharacterized protein</fullName>
    </submittedName>
</protein>
<name>A0A0D8ZN43_9CYAN</name>